<proteinExistence type="predicted"/>
<dbReference type="Proteomes" id="UP000256708">
    <property type="component" value="Unassembled WGS sequence"/>
</dbReference>
<name>A0A3D8LG85_9BACT</name>
<evidence type="ECO:0000313" key="8">
    <source>
        <dbReference type="Proteomes" id="UP000256708"/>
    </source>
</evidence>
<keyword evidence="3 5" id="KW-1133">Transmembrane helix</keyword>
<dbReference type="AlphaFoldDB" id="A0A3D8LG85"/>
<organism evidence="7 8">
    <name type="scientific">Pontibacter diazotrophicus</name>
    <dbReference type="NCBI Taxonomy" id="1400979"/>
    <lineage>
        <taxon>Bacteria</taxon>
        <taxon>Pseudomonadati</taxon>
        <taxon>Bacteroidota</taxon>
        <taxon>Cytophagia</taxon>
        <taxon>Cytophagales</taxon>
        <taxon>Hymenobacteraceae</taxon>
        <taxon>Pontibacter</taxon>
    </lineage>
</organism>
<dbReference type="RefSeq" id="WP_115564311.1">
    <property type="nucleotide sequence ID" value="NZ_QRGR01000004.1"/>
</dbReference>
<dbReference type="InterPro" id="IPR007016">
    <property type="entry name" value="O-antigen_ligase-rel_domated"/>
</dbReference>
<dbReference type="GO" id="GO:0016874">
    <property type="term" value="F:ligase activity"/>
    <property type="evidence" value="ECO:0007669"/>
    <property type="project" value="UniProtKB-KW"/>
</dbReference>
<feature type="transmembrane region" description="Helical" evidence="5">
    <location>
        <begin position="129"/>
        <end position="153"/>
    </location>
</feature>
<dbReference type="PANTHER" id="PTHR37422:SF13">
    <property type="entry name" value="LIPOPOLYSACCHARIDE BIOSYNTHESIS PROTEIN PA4999-RELATED"/>
    <property type="match status" value="1"/>
</dbReference>
<feature type="transmembrane region" description="Helical" evidence="5">
    <location>
        <begin position="205"/>
        <end position="221"/>
    </location>
</feature>
<keyword evidence="7" id="KW-0436">Ligase</keyword>
<evidence type="ECO:0000256" key="4">
    <source>
        <dbReference type="ARBA" id="ARBA00023136"/>
    </source>
</evidence>
<evidence type="ECO:0000259" key="6">
    <source>
        <dbReference type="Pfam" id="PF04932"/>
    </source>
</evidence>
<feature type="transmembrane region" description="Helical" evidence="5">
    <location>
        <begin position="45"/>
        <end position="63"/>
    </location>
</feature>
<evidence type="ECO:0000313" key="7">
    <source>
        <dbReference type="EMBL" id="RDV16451.1"/>
    </source>
</evidence>
<evidence type="ECO:0000256" key="3">
    <source>
        <dbReference type="ARBA" id="ARBA00022989"/>
    </source>
</evidence>
<feature type="transmembrane region" description="Helical" evidence="5">
    <location>
        <begin position="75"/>
        <end position="94"/>
    </location>
</feature>
<feature type="transmembrane region" description="Helical" evidence="5">
    <location>
        <begin position="400"/>
        <end position="416"/>
    </location>
</feature>
<feature type="transmembrane region" description="Helical" evidence="5">
    <location>
        <begin position="375"/>
        <end position="394"/>
    </location>
</feature>
<gene>
    <name evidence="7" type="ORF">DXT99_04415</name>
</gene>
<comment type="caution">
    <text evidence="7">The sequence shown here is derived from an EMBL/GenBank/DDBJ whole genome shotgun (WGS) entry which is preliminary data.</text>
</comment>
<dbReference type="InterPro" id="IPR051533">
    <property type="entry name" value="WaaL-like"/>
</dbReference>
<dbReference type="GO" id="GO:0016020">
    <property type="term" value="C:membrane"/>
    <property type="evidence" value="ECO:0007669"/>
    <property type="project" value="UniProtKB-SubCell"/>
</dbReference>
<keyword evidence="4 5" id="KW-0472">Membrane</keyword>
<feature type="transmembrane region" description="Helical" evidence="5">
    <location>
        <begin position="227"/>
        <end position="243"/>
    </location>
</feature>
<keyword evidence="2 5" id="KW-0812">Transmembrane</keyword>
<feature type="domain" description="O-antigen ligase-related" evidence="6">
    <location>
        <begin position="211"/>
        <end position="359"/>
    </location>
</feature>
<feature type="transmembrane region" description="Helical" evidence="5">
    <location>
        <begin position="350"/>
        <end position="368"/>
    </location>
</feature>
<protein>
    <submittedName>
        <fullName evidence="7">O-antigen ligase family protein</fullName>
    </submittedName>
</protein>
<keyword evidence="8" id="KW-1185">Reference proteome</keyword>
<reference evidence="8" key="1">
    <citation type="submission" date="2018-08" db="EMBL/GenBank/DDBJ databases">
        <authorList>
            <person name="Liu Z.-W."/>
            <person name="Du Z.-J."/>
        </authorList>
    </citation>
    <scope>NUCLEOTIDE SEQUENCE [LARGE SCALE GENOMIC DNA]</scope>
    <source>
        <strain evidence="8">H4X</strain>
    </source>
</reference>
<accession>A0A3D8LG85</accession>
<evidence type="ECO:0000256" key="5">
    <source>
        <dbReference type="SAM" id="Phobius"/>
    </source>
</evidence>
<evidence type="ECO:0000256" key="1">
    <source>
        <dbReference type="ARBA" id="ARBA00004141"/>
    </source>
</evidence>
<dbReference type="EMBL" id="QRGR01000004">
    <property type="protein sequence ID" value="RDV16451.1"/>
    <property type="molecule type" value="Genomic_DNA"/>
</dbReference>
<evidence type="ECO:0000256" key="2">
    <source>
        <dbReference type="ARBA" id="ARBA00022692"/>
    </source>
</evidence>
<dbReference type="Pfam" id="PF04932">
    <property type="entry name" value="Wzy_C"/>
    <property type="match status" value="1"/>
</dbReference>
<feature type="transmembrane region" description="Helical" evidence="5">
    <location>
        <begin position="173"/>
        <end position="193"/>
    </location>
</feature>
<feature type="transmembrane region" description="Helical" evidence="5">
    <location>
        <begin position="250"/>
        <end position="268"/>
    </location>
</feature>
<sequence>MYKTRYNMLSGFGKMINSSRYSIWYRVQLLSLILIALTLPFSIGINNIAIGLLVLTWILSGHYKEKFKAAFTNKLCLLFLAVFLIQVIGLFYTSDMKEGLGKIERKAALFILPFVLAGLEKLQLKHVHYIVTAFILACTVLSIYALSVLFINYDLLNFDSGLTEYIDNVIGFHHAYSGMYMVFAVAAALYMAFSKESTWSRKYRIPFFIVSVLLYSFLVILAARTAVFTSFLLLFATIIYKVIIYKKLKYIVGAALVCAVIGLIVLSLPNTKNKIAEFESLRGVHSPFTPRLIKWRCSFKILEDQKAWMYGVGTGDVQDHLQVCYTEESFWGDQYLLNAHNEFLEEMARHGLPGALLFIASLVFPFVLSIKYKKWLYTLFLTIFMLCSFTESTLGRQKGVVFYALFNSVFAFHYLRNQKQQPEVVSIA</sequence>
<dbReference type="PANTHER" id="PTHR37422">
    <property type="entry name" value="TEICHURONIC ACID BIOSYNTHESIS PROTEIN TUAE"/>
    <property type="match status" value="1"/>
</dbReference>
<dbReference type="OrthoDB" id="1631746at2"/>
<comment type="subcellular location">
    <subcellularLocation>
        <location evidence="1">Membrane</location>
        <topology evidence="1">Multi-pass membrane protein</topology>
    </subcellularLocation>
</comment>